<dbReference type="Pfam" id="PF12833">
    <property type="entry name" value="HTH_18"/>
    <property type="match status" value="1"/>
</dbReference>
<comment type="caution">
    <text evidence="6">The sequence shown here is derived from an EMBL/GenBank/DDBJ whole genome shotgun (WGS) entry which is preliminary data.</text>
</comment>
<keyword evidence="7" id="KW-1185">Reference proteome</keyword>
<dbReference type="SUPFAM" id="SSF46689">
    <property type="entry name" value="Homeodomain-like"/>
    <property type="match status" value="1"/>
</dbReference>
<evidence type="ECO:0000256" key="4">
    <source>
        <dbReference type="SAM" id="Phobius"/>
    </source>
</evidence>
<dbReference type="RefSeq" id="WP_161433560.1">
    <property type="nucleotide sequence ID" value="NZ_WXYO01000001.1"/>
</dbReference>
<protein>
    <submittedName>
        <fullName evidence="6">Helix-turn-helix domain-containing protein</fullName>
    </submittedName>
</protein>
<feature type="domain" description="HTH araC/xylS-type" evidence="5">
    <location>
        <begin position="267"/>
        <end position="370"/>
    </location>
</feature>
<gene>
    <name evidence="6" type="ORF">GTQ38_02085</name>
</gene>
<evidence type="ECO:0000259" key="5">
    <source>
        <dbReference type="PROSITE" id="PS01124"/>
    </source>
</evidence>
<dbReference type="SMART" id="SM00342">
    <property type="entry name" value="HTH_ARAC"/>
    <property type="match status" value="1"/>
</dbReference>
<keyword evidence="3" id="KW-0804">Transcription</keyword>
<accession>A0A6L9E843</accession>
<dbReference type="InterPro" id="IPR009057">
    <property type="entry name" value="Homeodomain-like_sf"/>
</dbReference>
<feature type="transmembrane region" description="Helical" evidence="4">
    <location>
        <begin position="62"/>
        <end position="83"/>
    </location>
</feature>
<keyword evidence="2" id="KW-0238">DNA-binding</keyword>
<sequence length="381" mass="43688">MSLDVTAILSLLVSFQLFFITFFLITLKKGKKLSNLLLGVFFLLLAINVTDMLLQINGVRSFLPLFLLVDDSFILLFGPLLHLYTRSVVYDSFRMSRKEWRHFIPFFICFAGLLGIYSLAQGSYESSLGAVAEARVPVGIAAILLICYLHGALYLWWSKRILISYDGFIRQRYSNLKRINLNWLHFVINSFIVVWFLGLVLTLTPFTSYKTYLGIPLFGFVLFLFYFINRVILKALNKPELFSIVPFPDKKYSGSGLTETQRTGYADKLTRKMEAEELYLNPDLSVSEVAETLNITSKELSQTINQSFGQHFFDFVNSYRIAAAKKLLKDPLNKMTIQEIMYAVGFSSKSSFNTVFKKSTHSTPTQYRETFRKRAKKGSLS</sequence>
<dbReference type="Proteomes" id="UP000475249">
    <property type="component" value="Unassembled WGS sequence"/>
</dbReference>
<dbReference type="PANTHER" id="PTHR43280">
    <property type="entry name" value="ARAC-FAMILY TRANSCRIPTIONAL REGULATOR"/>
    <property type="match status" value="1"/>
</dbReference>
<keyword evidence="4" id="KW-0812">Transmembrane</keyword>
<feature type="transmembrane region" description="Helical" evidence="4">
    <location>
        <begin position="103"/>
        <end position="120"/>
    </location>
</feature>
<evidence type="ECO:0000313" key="7">
    <source>
        <dbReference type="Proteomes" id="UP000475249"/>
    </source>
</evidence>
<feature type="transmembrane region" description="Helical" evidence="4">
    <location>
        <begin position="6"/>
        <end position="27"/>
    </location>
</feature>
<keyword evidence="4" id="KW-1133">Transmembrane helix</keyword>
<dbReference type="InterPro" id="IPR018060">
    <property type="entry name" value="HTH_AraC"/>
</dbReference>
<evidence type="ECO:0000256" key="1">
    <source>
        <dbReference type="ARBA" id="ARBA00023015"/>
    </source>
</evidence>
<evidence type="ECO:0000256" key="2">
    <source>
        <dbReference type="ARBA" id="ARBA00023125"/>
    </source>
</evidence>
<reference evidence="6 7" key="1">
    <citation type="submission" date="2020-01" db="EMBL/GenBank/DDBJ databases">
        <title>Bacteria diversity of Porities sp.</title>
        <authorList>
            <person name="Wang G."/>
        </authorList>
    </citation>
    <scope>NUCLEOTIDE SEQUENCE [LARGE SCALE GENOMIC DNA]</scope>
    <source>
        <strain evidence="6 7">R33</strain>
    </source>
</reference>
<feature type="transmembrane region" description="Helical" evidence="4">
    <location>
        <begin position="140"/>
        <end position="158"/>
    </location>
</feature>
<dbReference type="GO" id="GO:0043565">
    <property type="term" value="F:sequence-specific DNA binding"/>
    <property type="evidence" value="ECO:0007669"/>
    <property type="project" value="InterPro"/>
</dbReference>
<feature type="transmembrane region" description="Helical" evidence="4">
    <location>
        <begin position="36"/>
        <end position="56"/>
    </location>
</feature>
<dbReference type="PANTHER" id="PTHR43280:SF29">
    <property type="entry name" value="ARAC-FAMILY TRANSCRIPTIONAL REGULATOR"/>
    <property type="match status" value="1"/>
</dbReference>
<name>A0A6L9E843_9FLAO</name>
<dbReference type="Gene3D" id="1.10.10.60">
    <property type="entry name" value="Homeodomain-like"/>
    <property type="match status" value="2"/>
</dbReference>
<proteinExistence type="predicted"/>
<evidence type="ECO:0000256" key="3">
    <source>
        <dbReference type="ARBA" id="ARBA00023163"/>
    </source>
</evidence>
<keyword evidence="1" id="KW-0805">Transcription regulation</keyword>
<dbReference type="AlphaFoldDB" id="A0A6L9E843"/>
<keyword evidence="4" id="KW-0472">Membrane</keyword>
<organism evidence="6 7">
    <name type="scientific">Poritiphilus flavus</name>
    <dbReference type="NCBI Taxonomy" id="2697053"/>
    <lineage>
        <taxon>Bacteria</taxon>
        <taxon>Pseudomonadati</taxon>
        <taxon>Bacteroidota</taxon>
        <taxon>Flavobacteriia</taxon>
        <taxon>Flavobacteriales</taxon>
        <taxon>Flavobacteriaceae</taxon>
        <taxon>Poritiphilus</taxon>
    </lineage>
</organism>
<dbReference type="GO" id="GO:0003700">
    <property type="term" value="F:DNA-binding transcription factor activity"/>
    <property type="evidence" value="ECO:0007669"/>
    <property type="project" value="InterPro"/>
</dbReference>
<dbReference type="PROSITE" id="PS01124">
    <property type="entry name" value="HTH_ARAC_FAMILY_2"/>
    <property type="match status" value="1"/>
</dbReference>
<dbReference type="EMBL" id="WXYO01000001">
    <property type="protein sequence ID" value="NAS10771.1"/>
    <property type="molecule type" value="Genomic_DNA"/>
</dbReference>
<feature type="transmembrane region" description="Helical" evidence="4">
    <location>
        <begin position="179"/>
        <end position="203"/>
    </location>
</feature>
<feature type="transmembrane region" description="Helical" evidence="4">
    <location>
        <begin position="209"/>
        <end position="228"/>
    </location>
</feature>
<evidence type="ECO:0000313" key="6">
    <source>
        <dbReference type="EMBL" id="NAS10771.1"/>
    </source>
</evidence>